<evidence type="ECO:0000256" key="2">
    <source>
        <dbReference type="ARBA" id="ARBA00023002"/>
    </source>
</evidence>
<dbReference type="Gene3D" id="3.20.20.70">
    <property type="entry name" value="Aldolase class I"/>
    <property type="match status" value="1"/>
</dbReference>
<dbReference type="PANTHER" id="PTHR43656:SF2">
    <property type="entry name" value="BINDING OXIDOREDUCTASE, PUTATIVE (AFU_ORTHOLOGUE AFUA_2G08260)-RELATED"/>
    <property type="match status" value="1"/>
</dbReference>
<name>X0ZU37_9ZZZZ</name>
<organism evidence="3">
    <name type="scientific">marine sediment metagenome</name>
    <dbReference type="NCBI Taxonomy" id="412755"/>
    <lineage>
        <taxon>unclassified sequences</taxon>
        <taxon>metagenomes</taxon>
        <taxon>ecological metagenomes</taxon>
    </lineage>
</organism>
<sequence length="200" mass="21643">MARSEYFHFKTVSEIRSRVAELGLGDAIGFADEVGLDVPHRKLSSPVTAGPFELPNRFATHPMEGWDGDPATGAPTEDVLRRWDRMGESGAGLIWGVEALAVDYEYRANPNQLVIVERNTGPLARGLERMRAAHARSFGGGRALVVGAQLTCSGRYSFRAPGGPGPLLVHRHPGLDPRVGVDETVPLATDMKLEGIVGRY</sequence>
<protein>
    <recommendedName>
        <fullName evidence="4">NADH:flavin oxidoreductase/NADH oxidase N-terminal domain-containing protein</fullName>
    </recommendedName>
</protein>
<dbReference type="InterPro" id="IPR051799">
    <property type="entry name" value="NADH_flavin_oxidoreductase"/>
</dbReference>
<keyword evidence="1" id="KW-0285">Flavoprotein</keyword>
<comment type="caution">
    <text evidence="3">The sequence shown here is derived from an EMBL/GenBank/DDBJ whole genome shotgun (WGS) entry which is preliminary data.</text>
</comment>
<dbReference type="AlphaFoldDB" id="X0ZU37"/>
<feature type="non-terminal residue" evidence="3">
    <location>
        <position position="200"/>
    </location>
</feature>
<keyword evidence="2" id="KW-0560">Oxidoreductase</keyword>
<accession>X0ZU37</accession>
<proteinExistence type="predicted"/>
<dbReference type="InterPro" id="IPR013785">
    <property type="entry name" value="Aldolase_TIM"/>
</dbReference>
<dbReference type="EMBL" id="BARS01050823">
    <property type="protein sequence ID" value="GAG51696.1"/>
    <property type="molecule type" value="Genomic_DNA"/>
</dbReference>
<evidence type="ECO:0008006" key="4">
    <source>
        <dbReference type="Google" id="ProtNLM"/>
    </source>
</evidence>
<gene>
    <name evidence="3" type="ORF">S01H1_75801</name>
</gene>
<reference evidence="3" key="1">
    <citation type="journal article" date="2014" name="Front. Microbiol.">
        <title>High frequency of phylogenetically diverse reductive dehalogenase-homologous genes in deep subseafloor sedimentary metagenomes.</title>
        <authorList>
            <person name="Kawai M."/>
            <person name="Futagami T."/>
            <person name="Toyoda A."/>
            <person name="Takaki Y."/>
            <person name="Nishi S."/>
            <person name="Hori S."/>
            <person name="Arai W."/>
            <person name="Tsubouchi T."/>
            <person name="Morono Y."/>
            <person name="Uchiyama I."/>
            <person name="Ito T."/>
            <person name="Fujiyama A."/>
            <person name="Inagaki F."/>
            <person name="Takami H."/>
        </authorList>
    </citation>
    <scope>NUCLEOTIDE SEQUENCE</scope>
    <source>
        <strain evidence="3">Expedition CK06-06</strain>
    </source>
</reference>
<dbReference type="GO" id="GO:0016491">
    <property type="term" value="F:oxidoreductase activity"/>
    <property type="evidence" value="ECO:0007669"/>
    <property type="project" value="UniProtKB-KW"/>
</dbReference>
<evidence type="ECO:0000256" key="1">
    <source>
        <dbReference type="ARBA" id="ARBA00022630"/>
    </source>
</evidence>
<dbReference type="SUPFAM" id="SSF51395">
    <property type="entry name" value="FMN-linked oxidoreductases"/>
    <property type="match status" value="1"/>
</dbReference>
<dbReference type="PANTHER" id="PTHR43656">
    <property type="entry name" value="BINDING OXIDOREDUCTASE, PUTATIVE (AFU_ORTHOLOGUE AFUA_2G08260)-RELATED"/>
    <property type="match status" value="1"/>
</dbReference>
<evidence type="ECO:0000313" key="3">
    <source>
        <dbReference type="EMBL" id="GAG51696.1"/>
    </source>
</evidence>